<dbReference type="OrthoDB" id="9800435at2"/>
<keyword evidence="2" id="KW-1185">Reference proteome</keyword>
<dbReference type="RefSeq" id="WP_011417348.1">
    <property type="nucleotide sequence ID" value="NC_007759.1"/>
</dbReference>
<sequence length="208" mass="22806">MASIREETIFYSSGALQIEGLYAERSGEAGAVICHPHPQLGGCMQNNVVVSMIGALLIHGYSTLRFNFRGVGRSEGNYDNGIGEQEDVGGAVCWMEKQGKTAILLAGYSFGAWVGARWLQNHEIEYPAILISPPINVMDFDFSALVGKIGLVVCAERDQYCDHERIKDIADSMNSSFALISDADHFYFGYESAIVSVLDKYLTDESQS</sequence>
<dbReference type="STRING" id="56780.SYN_02173"/>
<protein>
    <submittedName>
        <fullName evidence="1">Alpha/beta hydrolase family protein</fullName>
    </submittedName>
</protein>
<evidence type="ECO:0000313" key="1">
    <source>
        <dbReference type="EMBL" id="ABC77326.1"/>
    </source>
</evidence>
<gene>
    <name evidence="1" type="ORF">SYN_02173</name>
</gene>
<dbReference type="PANTHER" id="PTHR42103">
    <property type="entry name" value="ALPHA/BETA-HYDROLASES SUPERFAMILY PROTEIN"/>
    <property type="match status" value="1"/>
</dbReference>
<dbReference type="SUPFAM" id="SSF53474">
    <property type="entry name" value="alpha/beta-Hydrolases"/>
    <property type="match status" value="1"/>
</dbReference>
<name>Q2LTB6_SYNAS</name>
<accession>Q2LTB6</accession>
<dbReference type="Gene3D" id="3.40.50.1820">
    <property type="entry name" value="alpha/beta hydrolase"/>
    <property type="match status" value="1"/>
</dbReference>
<dbReference type="eggNOG" id="COG2945">
    <property type="taxonomic scope" value="Bacteria"/>
</dbReference>
<dbReference type="Proteomes" id="UP000001933">
    <property type="component" value="Chromosome"/>
</dbReference>
<dbReference type="KEGG" id="sat:SYN_02173"/>
<organism evidence="1 2">
    <name type="scientific">Syntrophus aciditrophicus (strain SB)</name>
    <dbReference type="NCBI Taxonomy" id="56780"/>
    <lineage>
        <taxon>Bacteria</taxon>
        <taxon>Pseudomonadati</taxon>
        <taxon>Thermodesulfobacteriota</taxon>
        <taxon>Syntrophia</taxon>
        <taxon>Syntrophales</taxon>
        <taxon>Syntrophaceae</taxon>
        <taxon>Syntrophus</taxon>
    </lineage>
</organism>
<dbReference type="AlphaFoldDB" id="Q2LTB6"/>
<evidence type="ECO:0000313" key="2">
    <source>
        <dbReference type="Proteomes" id="UP000001933"/>
    </source>
</evidence>
<dbReference type="InterPro" id="IPR029058">
    <property type="entry name" value="AB_hydrolase_fold"/>
</dbReference>
<proteinExistence type="predicted"/>
<dbReference type="InParanoid" id="Q2LTB6"/>
<dbReference type="EMBL" id="CP000252">
    <property type="protein sequence ID" value="ABC77326.1"/>
    <property type="molecule type" value="Genomic_DNA"/>
</dbReference>
<dbReference type="GO" id="GO:0016787">
    <property type="term" value="F:hydrolase activity"/>
    <property type="evidence" value="ECO:0007669"/>
    <property type="project" value="UniProtKB-KW"/>
</dbReference>
<dbReference type="HOGENOM" id="CLU_086287_0_0_7"/>
<keyword evidence="1" id="KW-0378">Hydrolase</keyword>
<dbReference type="PANTHER" id="PTHR42103:SF2">
    <property type="entry name" value="AB HYDROLASE-1 DOMAIN-CONTAINING PROTEIN"/>
    <property type="match status" value="1"/>
</dbReference>
<reference evidence="1 2" key="1">
    <citation type="journal article" date="2007" name="Proc. Natl. Acad. Sci. U.S.A.">
        <title>The genome of Syntrophus aciditrophicus: life at the thermodynamic limit of microbial growth.</title>
        <authorList>
            <person name="McInerney M.J."/>
            <person name="Rohlin L."/>
            <person name="Mouttaki H."/>
            <person name="Kim U."/>
            <person name="Krupp R.S."/>
            <person name="Rios-Hernandez L."/>
            <person name="Sieber J."/>
            <person name="Struchtemeyer C.G."/>
            <person name="Bhattacharyya A."/>
            <person name="Campbell J.W."/>
            <person name="Gunsalus R.P."/>
        </authorList>
    </citation>
    <scope>NUCLEOTIDE SEQUENCE [LARGE SCALE GENOMIC DNA]</scope>
    <source>
        <strain evidence="1 2">SB</strain>
    </source>
</reference>